<dbReference type="CDD" id="cd08771">
    <property type="entry name" value="DLP_1"/>
    <property type="match status" value="1"/>
</dbReference>
<evidence type="ECO:0000313" key="6">
    <source>
        <dbReference type="Proteomes" id="UP000777482"/>
    </source>
</evidence>
<dbReference type="InterPro" id="IPR022812">
    <property type="entry name" value="Dynamin"/>
</dbReference>
<dbReference type="AlphaFoldDB" id="A0A9P6VTI0"/>
<dbReference type="Pfam" id="PF01031">
    <property type="entry name" value="Dynamin_M"/>
    <property type="match status" value="1"/>
</dbReference>
<dbReference type="InterPro" id="IPR045063">
    <property type="entry name" value="Dynamin_N"/>
</dbReference>
<name>A0A9P6VTI0_RHOMI</name>
<dbReference type="PANTHER" id="PTHR11566:SF21">
    <property type="entry name" value="DYNAMIN RELATED PROTEIN 1, ISOFORM A"/>
    <property type="match status" value="1"/>
</dbReference>
<evidence type="ECO:0000256" key="2">
    <source>
        <dbReference type="ARBA" id="ARBA00023134"/>
    </source>
</evidence>
<dbReference type="InterPro" id="IPR030381">
    <property type="entry name" value="G_DYNAMIN_dom"/>
</dbReference>
<dbReference type="SUPFAM" id="SSF52540">
    <property type="entry name" value="P-loop containing nucleoside triphosphate hydrolases"/>
    <property type="match status" value="1"/>
</dbReference>
<keyword evidence="6" id="KW-1185">Reference proteome</keyword>
<dbReference type="SMART" id="SM00053">
    <property type="entry name" value="DYNc"/>
    <property type="match status" value="1"/>
</dbReference>
<dbReference type="Pfam" id="PF02212">
    <property type="entry name" value="GED"/>
    <property type="match status" value="1"/>
</dbReference>
<dbReference type="OrthoDB" id="5061070at2759"/>
<dbReference type="GO" id="GO:0005737">
    <property type="term" value="C:cytoplasm"/>
    <property type="evidence" value="ECO:0007669"/>
    <property type="project" value="TreeGrafter"/>
</dbReference>
<dbReference type="Proteomes" id="UP000777482">
    <property type="component" value="Unassembled WGS sequence"/>
</dbReference>
<dbReference type="Gene3D" id="3.40.50.300">
    <property type="entry name" value="P-loop containing nucleotide triphosphate hydrolases"/>
    <property type="match status" value="1"/>
</dbReference>
<dbReference type="InterPro" id="IPR027417">
    <property type="entry name" value="P-loop_NTPase"/>
</dbReference>
<evidence type="ECO:0000259" key="4">
    <source>
        <dbReference type="PROSITE" id="PS51718"/>
    </source>
</evidence>
<dbReference type="PANTHER" id="PTHR11566">
    <property type="entry name" value="DYNAMIN"/>
    <property type="match status" value="1"/>
</dbReference>
<feature type="domain" description="GED" evidence="3">
    <location>
        <begin position="665"/>
        <end position="758"/>
    </location>
</feature>
<gene>
    <name evidence="5" type="ORF">C6P46_002870</name>
</gene>
<keyword evidence="2" id="KW-0342">GTP-binding</keyword>
<dbReference type="GO" id="GO:0003924">
    <property type="term" value="F:GTPase activity"/>
    <property type="evidence" value="ECO:0007669"/>
    <property type="project" value="InterPro"/>
</dbReference>
<dbReference type="GO" id="GO:0005525">
    <property type="term" value="F:GTP binding"/>
    <property type="evidence" value="ECO:0007669"/>
    <property type="project" value="InterPro"/>
</dbReference>
<dbReference type="InterPro" id="IPR001401">
    <property type="entry name" value="Dynamin_GTPase"/>
</dbReference>
<sequence length="758" mass="83374">MTAKVKAAAAAQGISASAYSQKRRQLVSLIDQLRSAGASTEIDLPRIAVIGNQSAGKSSLVEAISGIKVPRDAGTCTRCPMEIRLRSSPDQWSCRVFLRFETDAENRPIETIREIPFGAPTNDPNQVEGLLRRAQLAILNPYVDDKKFFVKLSEEEVRQAKSDSPPEKLRKQLSFSTNLVCVDVSGPVTDLAFLDLPGIISNSDDKRDIELIEEMVKNSISGNTLILLTVTMKDDLQNQKAVLLAKEADPEGKRTIGVLTKADTVQRGEHASWLELVEGRRHQLAHGFFVTKQPGTEELSKNLSFQEARAAEADFFDKVEPWKNLAPHVKRQLGTRHLVKFLSERLGNYISEKLPQIRNDLSTSLTGVHAALKKLPPPPSADPVSELHARLAGLSRDLDLLAQGAPGFAELVQAKNREDQILKGMICATRPHFIPFTAAEAEAEARKVWESRSSPSMSGRDDVDALVMDLDQLQMHIKEHKGREVPLNTPYGAKTSLMKAAMGSWLGLSVDSLNRIKGPVGKAVLDLVNRHFKAFDAELLGIASFVPGSPLRSDGQSADISSPHRLTVSDVLEQLFKTANTRIDEIIELESTPFTLNDLYFSKLRDEVLTNLKRARTGSDAIQSGTNLQKEQVASALAALAQIGYTGVTADHLPRLLGPAKYEEALDAAAQTVAYWNVAYKRIVDDIPRIIDAAVIRPLPSAISNALLKRLVSTSEEDIKRLMAEPEMLAAERAELNLRKTRLEDAKRVLVSFGRSVD</sequence>
<dbReference type="GO" id="GO:0005874">
    <property type="term" value="C:microtubule"/>
    <property type="evidence" value="ECO:0007669"/>
    <property type="project" value="TreeGrafter"/>
</dbReference>
<evidence type="ECO:0000313" key="5">
    <source>
        <dbReference type="EMBL" id="KAG0653382.1"/>
    </source>
</evidence>
<evidence type="ECO:0000256" key="1">
    <source>
        <dbReference type="ARBA" id="ARBA00022741"/>
    </source>
</evidence>
<dbReference type="GO" id="GO:0016020">
    <property type="term" value="C:membrane"/>
    <property type="evidence" value="ECO:0007669"/>
    <property type="project" value="TreeGrafter"/>
</dbReference>
<dbReference type="InterPro" id="IPR020850">
    <property type="entry name" value="GED_dom"/>
</dbReference>
<organism evidence="5 6">
    <name type="scientific">Rhodotorula mucilaginosa</name>
    <name type="common">Yeast</name>
    <name type="synonym">Rhodotorula rubra</name>
    <dbReference type="NCBI Taxonomy" id="5537"/>
    <lineage>
        <taxon>Eukaryota</taxon>
        <taxon>Fungi</taxon>
        <taxon>Dikarya</taxon>
        <taxon>Basidiomycota</taxon>
        <taxon>Pucciniomycotina</taxon>
        <taxon>Microbotryomycetes</taxon>
        <taxon>Sporidiobolales</taxon>
        <taxon>Sporidiobolaceae</taxon>
        <taxon>Rhodotorula</taxon>
    </lineage>
</organism>
<dbReference type="InterPro" id="IPR003130">
    <property type="entry name" value="GED"/>
</dbReference>
<reference evidence="5 6" key="1">
    <citation type="submission" date="2020-11" db="EMBL/GenBank/DDBJ databases">
        <title>Kefir isolates.</title>
        <authorList>
            <person name="Marcisauskas S."/>
            <person name="Kim Y."/>
            <person name="Blasche S."/>
        </authorList>
    </citation>
    <scope>NUCLEOTIDE SEQUENCE [LARGE SCALE GENOMIC DNA]</scope>
    <source>
        <strain evidence="5 6">KR</strain>
    </source>
</reference>
<dbReference type="PROSITE" id="PS51718">
    <property type="entry name" value="G_DYNAMIN_2"/>
    <property type="match status" value="1"/>
</dbReference>
<evidence type="ECO:0000259" key="3">
    <source>
        <dbReference type="PROSITE" id="PS51388"/>
    </source>
</evidence>
<dbReference type="PROSITE" id="PS51388">
    <property type="entry name" value="GED"/>
    <property type="match status" value="1"/>
</dbReference>
<feature type="domain" description="Dynamin-type G" evidence="4">
    <location>
        <begin position="41"/>
        <end position="355"/>
    </location>
</feature>
<accession>A0A9P6VTI0</accession>
<protein>
    <recommendedName>
        <fullName evidence="7">P-loop containing nucleoside triphosphate hydrolase protein</fullName>
    </recommendedName>
</protein>
<dbReference type="Gene3D" id="1.20.120.1240">
    <property type="entry name" value="Dynamin, middle domain"/>
    <property type="match status" value="1"/>
</dbReference>
<proteinExistence type="predicted"/>
<evidence type="ECO:0008006" key="7">
    <source>
        <dbReference type="Google" id="ProtNLM"/>
    </source>
</evidence>
<dbReference type="Pfam" id="PF00350">
    <property type="entry name" value="Dynamin_N"/>
    <property type="match status" value="1"/>
</dbReference>
<comment type="caution">
    <text evidence="5">The sequence shown here is derived from an EMBL/GenBank/DDBJ whole genome shotgun (WGS) entry which is preliminary data.</text>
</comment>
<dbReference type="PRINTS" id="PR00195">
    <property type="entry name" value="DYNAMIN"/>
</dbReference>
<dbReference type="EMBL" id="PUHQ01000214">
    <property type="protein sequence ID" value="KAG0653382.1"/>
    <property type="molecule type" value="Genomic_DNA"/>
</dbReference>
<dbReference type="GO" id="GO:0008017">
    <property type="term" value="F:microtubule binding"/>
    <property type="evidence" value="ECO:0007669"/>
    <property type="project" value="TreeGrafter"/>
</dbReference>
<dbReference type="InterPro" id="IPR000375">
    <property type="entry name" value="Dynamin_stalk"/>
</dbReference>
<keyword evidence="1" id="KW-0547">Nucleotide-binding</keyword>